<feature type="compositionally biased region" description="Basic residues" evidence="1">
    <location>
        <begin position="97"/>
        <end position="107"/>
    </location>
</feature>
<keyword evidence="3" id="KW-1185">Reference proteome</keyword>
<reference evidence="2 3" key="1">
    <citation type="submission" date="2020-08" db="EMBL/GenBank/DDBJ databases">
        <title>Genome public.</title>
        <authorList>
            <person name="Liu C."/>
            <person name="Sun Q."/>
        </authorList>
    </citation>
    <scope>NUCLEOTIDE SEQUENCE [LARGE SCALE GENOMIC DNA]</scope>
    <source>
        <strain evidence="2 3">NSJ-43</strain>
    </source>
</reference>
<accession>A0ABR7FXS5</accession>
<organism evidence="2 3">
    <name type="scientific">Lachnospira hominis</name>
    <name type="common">ex Liu et al. 2021</name>
    <dbReference type="NCBI Taxonomy" id="2763051"/>
    <lineage>
        <taxon>Bacteria</taxon>
        <taxon>Bacillati</taxon>
        <taxon>Bacillota</taxon>
        <taxon>Clostridia</taxon>
        <taxon>Lachnospirales</taxon>
        <taxon>Lachnospiraceae</taxon>
        <taxon>Lachnospira</taxon>
    </lineage>
</organism>
<protein>
    <recommendedName>
        <fullName evidence="4">DNA-binding protein</fullName>
    </recommendedName>
</protein>
<dbReference type="EMBL" id="JACOPD010000002">
    <property type="protein sequence ID" value="MBC5679987.1"/>
    <property type="molecule type" value="Genomic_DNA"/>
</dbReference>
<feature type="region of interest" description="Disordered" evidence="1">
    <location>
        <begin position="66"/>
        <end position="112"/>
    </location>
</feature>
<dbReference type="InterPro" id="IPR046313">
    <property type="entry name" value="DUF6465"/>
</dbReference>
<evidence type="ECO:0000313" key="3">
    <source>
        <dbReference type="Proteomes" id="UP000628463"/>
    </source>
</evidence>
<dbReference type="Proteomes" id="UP000628463">
    <property type="component" value="Unassembled WGS sequence"/>
</dbReference>
<evidence type="ECO:0000313" key="2">
    <source>
        <dbReference type="EMBL" id="MBC5679987.1"/>
    </source>
</evidence>
<sequence>MGRKASYRRNNVKEAVNDETAVKNVETVKEKVEAVKDKAEAVVEAVKENVKAEAVKAEAAVTAKAAIEKEAEQPKPRRGRPKKSETAAKETAAKAKTPVKKPAGRSKKSTEAKKEFVIQFEGKSVNQAAIIKRVEADLKAQNVIAKDIKLYVKPEDNKCYYVADEKITGDVELF</sequence>
<gene>
    <name evidence="2" type="ORF">H8S01_03290</name>
</gene>
<evidence type="ECO:0008006" key="4">
    <source>
        <dbReference type="Google" id="ProtNLM"/>
    </source>
</evidence>
<feature type="compositionally biased region" description="Basic and acidic residues" evidence="1">
    <location>
        <begin position="82"/>
        <end position="93"/>
    </location>
</feature>
<feature type="compositionally biased region" description="Basic and acidic residues" evidence="1">
    <location>
        <begin position="66"/>
        <end position="75"/>
    </location>
</feature>
<name>A0ABR7FXS5_9FIRM</name>
<dbReference type="RefSeq" id="WP_186836169.1">
    <property type="nucleotide sequence ID" value="NZ_JACOPD010000002.1"/>
</dbReference>
<comment type="caution">
    <text evidence="2">The sequence shown here is derived from an EMBL/GenBank/DDBJ whole genome shotgun (WGS) entry which is preliminary data.</text>
</comment>
<proteinExistence type="predicted"/>
<evidence type="ECO:0000256" key="1">
    <source>
        <dbReference type="SAM" id="MobiDB-lite"/>
    </source>
</evidence>
<dbReference type="Pfam" id="PF20069">
    <property type="entry name" value="DUF6465"/>
    <property type="match status" value="1"/>
</dbReference>